<evidence type="ECO:0000256" key="7">
    <source>
        <dbReference type="ARBA" id="ARBA00022490"/>
    </source>
</evidence>
<evidence type="ECO:0000256" key="8">
    <source>
        <dbReference type="ARBA" id="ARBA00022553"/>
    </source>
</evidence>
<dbReference type="GO" id="GO:0005886">
    <property type="term" value="C:plasma membrane"/>
    <property type="evidence" value="ECO:0007669"/>
    <property type="project" value="UniProtKB-SubCell"/>
</dbReference>
<feature type="compositionally biased region" description="Pro residues" evidence="19">
    <location>
        <begin position="18"/>
        <end position="29"/>
    </location>
</feature>
<evidence type="ECO:0000256" key="5">
    <source>
        <dbReference type="ARBA" id="ARBA00009048"/>
    </source>
</evidence>
<dbReference type="PANTHER" id="PTHR10857:SF102">
    <property type="entry name" value="C2 DOMAIN-CONTAINING PROTEIN"/>
    <property type="match status" value="1"/>
</dbReference>
<dbReference type="SMART" id="SM00327">
    <property type="entry name" value="VWA"/>
    <property type="match status" value="1"/>
</dbReference>
<keyword evidence="13" id="KW-0472">Membrane</keyword>
<evidence type="ECO:0000256" key="16">
    <source>
        <dbReference type="ARBA" id="ARBA00065466"/>
    </source>
</evidence>
<dbReference type="FunFam" id="2.60.40.150:FF:000042">
    <property type="entry name" value="Copine 3"/>
    <property type="match status" value="1"/>
</dbReference>
<gene>
    <name evidence="21" type="ORF">V1264_000394</name>
</gene>
<feature type="compositionally biased region" description="Low complexity" evidence="19">
    <location>
        <begin position="1"/>
        <end position="17"/>
    </location>
</feature>
<dbReference type="CDD" id="cd04048">
    <property type="entry name" value="C2A_Copine"/>
    <property type="match status" value="1"/>
</dbReference>
<comment type="similarity">
    <text evidence="5">Belongs to the copine family.</text>
</comment>
<dbReference type="GO" id="GO:0071277">
    <property type="term" value="P:cellular response to calcium ion"/>
    <property type="evidence" value="ECO:0007669"/>
    <property type="project" value="TreeGrafter"/>
</dbReference>
<evidence type="ECO:0000313" key="21">
    <source>
        <dbReference type="EMBL" id="KAK7114317.1"/>
    </source>
</evidence>
<feature type="domain" description="C2" evidence="20">
    <location>
        <begin position="518"/>
        <end position="644"/>
    </location>
</feature>
<dbReference type="EMBL" id="JBAMIC010000001">
    <property type="protein sequence ID" value="KAK7114317.1"/>
    <property type="molecule type" value="Genomic_DNA"/>
</dbReference>
<keyword evidence="11" id="KW-0106">Calcium</keyword>
<dbReference type="AlphaFoldDB" id="A0AAN9GMQ0"/>
<feature type="compositionally biased region" description="Polar residues" evidence="19">
    <location>
        <begin position="66"/>
        <end position="92"/>
    </location>
</feature>
<name>A0AAN9GMQ0_9CAEN</name>
<evidence type="ECO:0000256" key="4">
    <source>
        <dbReference type="ARBA" id="ARBA00004496"/>
    </source>
</evidence>
<keyword evidence="9" id="KW-0479">Metal-binding</keyword>
<dbReference type="InterPro" id="IPR000008">
    <property type="entry name" value="C2_dom"/>
</dbReference>
<comment type="caution">
    <text evidence="21">The sequence shown here is derived from an EMBL/GenBank/DDBJ whole genome shotgun (WGS) entry which is preliminary data.</text>
</comment>
<comment type="subunit">
    <text evidence="16">Monomer. Interacts with ERBB2 (preferentially with the tyrosine phosphorylated form); this interaction occurs at the cell membrane and is increased in a growth factor heregulin-dependent manner. Interacts with SHC1; this interaction may mediate the binding of CPNE3 with ERBB2. Interacts with RACK1.</text>
</comment>
<dbReference type="InterPro" id="IPR035892">
    <property type="entry name" value="C2_domain_sf"/>
</dbReference>
<keyword evidence="12" id="KW-0965">Cell junction</keyword>
<evidence type="ECO:0000256" key="3">
    <source>
        <dbReference type="ARBA" id="ARBA00004246"/>
    </source>
</evidence>
<evidence type="ECO:0000256" key="15">
    <source>
        <dbReference type="ARBA" id="ARBA00058857"/>
    </source>
</evidence>
<evidence type="ECO:0000259" key="20">
    <source>
        <dbReference type="PROSITE" id="PS50004"/>
    </source>
</evidence>
<dbReference type="CDD" id="cd04047">
    <property type="entry name" value="C2B_Copine"/>
    <property type="match status" value="1"/>
</dbReference>
<dbReference type="PANTHER" id="PTHR10857">
    <property type="entry name" value="COPINE"/>
    <property type="match status" value="1"/>
</dbReference>
<keyword evidence="7" id="KW-0963">Cytoplasm</keyword>
<evidence type="ECO:0000256" key="2">
    <source>
        <dbReference type="ARBA" id="ARBA00004236"/>
    </source>
</evidence>
<dbReference type="GO" id="GO:0005737">
    <property type="term" value="C:cytoplasm"/>
    <property type="evidence" value="ECO:0007669"/>
    <property type="project" value="UniProtKB-SubCell"/>
</dbReference>
<accession>A0AAN9GMQ0</accession>
<evidence type="ECO:0000256" key="19">
    <source>
        <dbReference type="SAM" id="MobiDB-lite"/>
    </source>
</evidence>
<evidence type="ECO:0000256" key="18">
    <source>
        <dbReference type="ARBA" id="ARBA00076171"/>
    </source>
</evidence>
<evidence type="ECO:0000256" key="13">
    <source>
        <dbReference type="ARBA" id="ARBA00023136"/>
    </source>
</evidence>
<feature type="compositionally biased region" description="Low complexity" evidence="19">
    <location>
        <begin position="231"/>
        <end position="244"/>
    </location>
</feature>
<organism evidence="21 22">
    <name type="scientific">Littorina saxatilis</name>
    <dbReference type="NCBI Taxonomy" id="31220"/>
    <lineage>
        <taxon>Eukaryota</taxon>
        <taxon>Metazoa</taxon>
        <taxon>Spiralia</taxon>
        <taxon>Lophotrochozoa</taxon>
        <taxon>Mollusca</taxon>
        <taxon>Gastropoda</taxon>
        <taxon>Caenogastropoda</taxon>
        <taxon>Littorinimorpha</taxon>
        <taxon>Littorinoidea</taxon>
        <taxon>Littorinidae</taxon>
        <taxon>Littorina</taxon>
    </lineage>
</organism>
<comment type="subcellular location">
    <subcellularLocation>
        <location evidence="3">Cell junction</location>
        <location evidence="3">Focal adhesion</location>
    </subcellularLocation>
    <subcellularLocation>
        <location evidence="2">Cell membrane</location>
    </subcellularLocation>
    <subcellularLocation>
        <location evidence="4">Cytoplasm</location>
    </subcellularLocation>
    <subcellularLocation>
        <location evidence="1">Nucleus</location>
    </subcellularLocation>
</comment>
<dbReference type="GO" id="GO:0005544">
    <property type="term" value="F:calcium-dependent phospholipid binding"/>
    <property type="evidence" value="ECO:0007669"/>
    <property type="project" value="InterPro"/>
</dbReference>
<feature type="region of interest" description="Disordered" evidence="19">
    <location>
        <begin position="1"/>
        <end position="403"/>
    </location>
</feature>
<dbReference type="Pfam" id="PF00168">
    <property type="entry name" value="C2"/>
    <property type="match status" value="2"/>
</dbReference>
<evidence type="ECO:0000256" key="11">
    <source>
        <dbReference type="ARBA" id="ARBA00022837"/>
    </source>
</evidence>
<dbReference type="Pfam" id="PF07002">
    <property type="entry name" value="Copine"/>
    <property type="match status" value="1"/>
</dbReference>
<dbReference type="SUPFAM" id="SSF49562">
    <property type="entry name" value="C2 domain (Calcium/lipid-binding domain, CaLB)"/>
    <property type="match status" value="2"/>
</dbReference>
<dbReference type="InterPro" id="IPR036465">
    <property type="entry name" value="vWFA_dom_sf"/>
</dbReference>
<evidence type="ECO:0000256" key="10">
    <source>
        <dbReference type="ARBA" id="ARBA00022737"/>
    </source>
</evidence>
<dbReference type="GO" id="GO:0005925">
    <property type="term" value="C:focal adhesion"/>
    <property type="evidence" value="ECO:0007669"/>
    <property type="project" value="UniProtKB-SubCell"/>
</dbReference>
<keyword evidence="14" id="KW-0539">Nucleus</keyword>
<sequence>MSFYGQPQYSGIQQQIPPQQPPANLPYPGFPQHAQGGQLPYPQAGLAFSQGVGSAPNPQPGGVGFPQQSNQAGTLPYPQQNFGFPQSQSAPYPQQGLGYNQPAHSPSAPYPQQTSGYPQLSQSPSAPYQSNQLTSYQPTSNMSAPPYPASGQQPGQNPPGYPQASQPGYPTGPNQPGYPQGGPPGYPQGASQPGYPQGGQQQQPSGGYGGQPPTQSGPGYPTQQPGGGYGAQQPPGGYGAQQPPGGYGAQRPPAPQGPGGYPGQQPSGQQGQGSQQPPGGYGAQQPPGGYGAQQPAGGYGAQQPSGGYGAQQPPGGYGAQQPPGGYGASGAQQPPGGYGAQQPPGGYGAQQPPQGQPPANYGQGGGYNPPPPAQGGYNPAAAPQGVGGAAGRPPARPGQDQFTSKVELRVECRSLLDKDVMSKSDPCAVLYMFRNGRYEELGRTENVKNCLDPRFSRAFLVNFFFEEVQKVKIAIYDIDNITPELSDDDFLGQIETTLGQVVSNNPFTKPLLLRNGHKAGKGVITIRAEEIKEGTERVAMTFHAKKLDKKDFLGKSDPFLEVQRATSDGSWQVVHRTEVVKNNLNPSWRPFELPMSTLCSGNKKQTIKFDVYDWDSDGSHDYIGGFTATLEEMLKASQQEMSWPCINPQKKAKKKSYTNSGIVMLSSCKLVKTYTFLDYIFGGMQINFTVGIDFTGSNGHPSKPTSLHYISPNQPNEYMQAIRAVGDVCQDYDTDKMFPALGFGAKIPPNPEVMHEFAINFNPQNPYCAGIDGVLQAYYNCIQRVQLYGPTNASPIINHVANFAAAAQREEPQKGAHAYFVLLLLTDGVLSDMSNTRQAIVQASRLPMSLIIVGIGNADFSDMDMLDGDDGVLKAPNGEPVKRDIVQFVPFRDFKRSSSVELARFVLAEIPKQVTDYYKMRGMQPNKPATQPPATQPPA</sequence>
<feature type="compositionally biased region" description="Low complexity" evidence="19">
    <location>
        <begin position="374"/>
        <end position="384"/>
    </location>
</feature>
<protein>
    <recommendedName>
        <fullName evidence="17">Copine-3</fullName>
    </recommendedName>
    <alternativeName>
        <fullName evidence="18">Copine III</fullName>
    </alternativeName>
</protein>
<feature type="compositionally biased region" description="Low complexity" evidence="19">
    <location>
        <begin position="263"/>
        <end position="361"/>
    </location>
</feature>
<evidence type="ECO:0000256" key="9">
    <source>
        <dbReference type="ARBA" id="ARBA00022723"/>
    </source>
</evidence>
<keyword evidence="10" id="KW-0677">Repeat</keyword>
<dbReference type="InterPro" id="IPR045052">
    <property type="entry name" value="Copine"/>
</dbReference>
<dbReference type="InterPro" id="IPR037768">
    <property type="entry name" value="C2B_Copine"/>
</dbReference>
<keyword evidence="22" id="KW-1185">Reference proteome</keyword>
<feature type="compositionally biased region" description="Low complexity" evidence="19">
    <location>
        <begin position="187"/>
        <end position="224"/>
    </location>
</feature>
<dbReference type="InterPro" id="IPR002035">
    <property type="entry name" value="VWF_A"/>
</dbReference>
<dbReference type="GO" id="GO:0005634">
    <property type="term" value="C:nucleus"/>
    <property type="evidence" value="ECO:0007669"/>
    <property type="project" value="UniProtKB-SubCell"/>
</dbReference>
<feature type="compositionally biased region" description="Polar residues" evidence="19">
    <location>
        <begin position="110"/>
        <end position="143"/>
    </location>
</feature>
<evidence type="ECO:0000256" key="17">
    <source>
        <dbReference type="ARBA" id="ARBA00074834"/>
    </source>
</evidence>
<feature type="compositionally biased region" description="Low complexity" evidence="19">
    <location>
        <begin position="162"/>
        <end position="178"/>
    </location>
</feature>
<dbReference type="GO" id="GO:0046872">
    <property type="term" value="F:metal ion binding"/>
    <property type="evidence" value="ECO:0007669"/>
    <property type="project" value="UniProtKB-KW"/>
</dbReference>
<evidence type="ECO:0000313" key="22">
    <source>
        <dbReference type="Proteomes" id="UP001374579"/>
    </source>
</evidence>
<dbReference type="PROSITE" id="PS50004">
    <property type="entry name" value="C2"/>
    <property type="match status" value="2"/>
</dbReference>
<dbReference type="Proteomes" id="UP001374579">
    <property type="component" value="Unassembled WGS sequence"/>
</dbReference>
<reference evidence="21 22" key="1">
    <citation type="submission" date="2024-02" db="EMBL/GenBank/DDBJ databases">
        <title>Chromosome-scale genome assembly of the rough periwinkle Littorina saxatilis.</title>
        <authorList>
            <person name="De Jode A."/>
            <person name="Faria R."/>
            <person name="Formenti G."/>
            <person name="Sims Y."/>
            <person name="Smith T.P."/>
            <person name="Tracey A."/>
            <person name="Wood J.M.D."/>
            <person name="Zagrodzka Z.B."/>
            <person name="Johannesson K."/>
            <person name="Butlin R.K."/>
            <person name="Leder E.H."/>
        </authorList>
    </citation>
    <scope>NUCLEOTIDE SEQUENCE [LARGE SCALE GENOMIC DNA]</scope>
    <source>
        <strain evidence="21">Snail1</strain>
        <tissue evidence="21">Muscle</tissue>
    </source>
</reference>
<feature type="domain" description="C2" evidence="20">
    <location>
        <begin position="389"/>
        <end position="511"/>
    </location>
</feature>
<dbReference type="FunFam" id="2.60.40.150:FF:000099">
    <property type="entry name" value="Copine 3"/>
    <property type="match status" value="1"/>
</dbReference>
<dbReference type="InterPro" id="IPR010734">
    <property type="entry name" value="Copine_C"/>
</dbReference>
<comment type="function">
    <text evidence="15">Calcium-dependent phospholipid-binding protein that plays a role in ERBB2-mediated tumor cell migration in response to growth factor heregulin stimulation.</text>
</comment>
<keyword evidence="8" id="KW-0597">Phosphoprotein</keyword>
<evidence type="ECO:0000256" key="1">
    <source>
        <dbReference type="ARBA" id="ARBA00004123"/>
    </source>
</evidence>
<keyword evidence="6" id="KW-1003">Cell membrane</keyword>
<dbReference type="SMART" id="SM00239">
    <property type="entry name" value="C2"/>
    <property type="match status" value="2"/>
</dbReference>
<dbReference type="SUPFAM" id="SSF53300">
    <property type="entry name" value="vWA-like"/>
    <property type="match status" value="1"/>
</dbReference>
<evidence type="ECO:0000256" key="12">
    <source>
        <dbReference type="ARBA" id="ARBA00022949"/>
    </source>
</evidence>
<proteinExistence type="inferred from homology"/>
<evidence type="ECO:0000256" key="14">
    <source>
        <dbReference type="ARBA" id="ARBA00023242"/>
    </source>
</evidence>
<dbReference type="Gene3D" id="2.60.40.150">
    <property type="entry name" value="C2 domain"/>
    <property type="match status" value="2"/>
</dbReference>
<evidence type="ECO:0000256" key="6">
    <source>
        <dbReference type="ARBA" id="ARBA00022475"/>
    </source>
</evidence>